<proteinExistence type="inferred from homology"/>
<keyword evidence="5 9" id="KW-0812">Transmembrane</keyword>
<gene>
    <name evidence="9" type="primary">ftsQ</name>
    <name evidence="11" type="ORF">LV82_02019</name>
</gene>
<evidence type="ECO:0000256" key="5">
    <source>
        <dbReference type="ARBA" id="ARBA00022692"/>
    </source>
</evidence>
<keyword evidence="8 9" id="KW-0131">Cell cycle</keyword>
<organism evidence="11 12">
    <name type="scientific">Albidovulum inexpectatum</name>
    <dbReference type="NCBI Taxonomy" id="196587"/>
    <lineage>
        <taxon>Bacteria</taxon>
        <taxon>Pseudomonadati</taxon>
        <taxon>Pseudomonadota</taxon>
        <taxon>Alphaproteobacteria</taxon>
        <taxon>Rhodobacterales</taxon>
        <taxon>Paracoccaceae</taxon>
        <taxon>Albidovulum</taxon>
    </lineage>
</organism>
<comment type="function">
    <text evidence="9">Essential cell division protein.</text>
</comment>
<dbReference type="RefSeq" id="WP_104071328.1">
    <property type="nucleotide sequence ID" value="NZ_PRDS01000006.1"/>
</dbReference>
<protein>
    <recommendedName>
        <fullName evidence="9">Cell division protein FtsQ</fullName>
    </recommendedName>
</protein>
<keyword evidence="7 9" id="KW-0472">Membrane</keyword>
<evidence type="ECO:0000259" key="10">
    <source>
        <dbReference type="PROSITE" id="PS51779"/>
    </source>
</evidence>
<comment type="similarity">
    <text evidence="9">Belongs to the FtsQ/DivIB family. FtsQ subfamily.</text>
</comment>
<keyword evidence="2 9" id="KW-1003">Cell membrane</keyword>
<keyword evidence="4 9" id="KW-0132">Cell division</keyword>
<dbReference type="InterPro" id="IPR045335">
    <property type="entry name" value="FtsQ_C_sf"/>
</dbReference>
<comment type="subcellular location">
    <subcellularLocation>
        <location evidence="9">Cell inner membrane</location>
        <topology evidence="9">Single-pass type II membrane protein</topology>
    </subcellularLocation>
    <subcellularLocation>
        <location evidence="1">Membrane</location>
    </subcellularLocation>
    <text evidence="9">Localizes to the division septum.</text>
</comment>
<evidence type="ECO:0000313" key="11">
    <source>
        <dbReference type="EMBL" id="PPB80147.1"/>
    </source>
</evidence>
<sequence>MRALKSLVSMLSAPRVPRDPAPSRLAYRMERLWLTPAFRHAVRVGMPVMAVLMAGIVWLSDADRREAMSARLSELRESFENRPEFMVGLIAVEGASPAVDSAIRQMVPFQLPVSSFRLDLDALRARIERIDAVARAELAIRKGGVLQVQITERQPVILWRTAGGLEMLDETGHRVATLLDRTARPDLPVITGEGADAHVPEALAILRAARPIAARIRGLVRVGERRWDIVLDGDRRILLPQDGAIEAVRRVVAIDRAEDLLGRAISVVDLRNPGRPTLRLAPERVAQFTSSDVEVTGQ</sequence>
<dbReference type="OrthoDB" id="9783091at2"/>
<dbReference type="PANTHER" id="PTHR35851:SF1">
    <property type="entry name" value="CELL DIVISION PROTEIN FTSQ"/>
    <property type="match status" value="1"/>
</dbReference>
<evidence type="ECO:0000256" key="8">
    <source>
        <dbReference type="ARBA" id="ARBA00023306"/>
    </source>
</evidence>
<dbReference type="GO" id="GO:0005886">
    <property type="term" value="C:plasma membrane"/>
    <property type="evidence" value="ECO:0007669"/>
    <property type="project" value="UniProtKB-SubCell"/>
</dbReference>
<feature type="domain" description="POTRA" evidence="10">
    <location>
        <begin position="85"/>
        <end position="153"/>
    </location>
</feature>
<dbReference type="GO" id="GO:0032153">
    <property type="term" value="C:cell division site"/>
    <property type="evidence" value="ECO:0007669"/>
    <property type="project" value="UniProtKB-UniRule"/>
</dbReference>
<evidence type="ECO:0000256" key="4">
    <source>
        <dbReference type="ARBA" id="ARBA00022618"/>
    </source>
</evidence>
<reference evidence="11 12" key="1">
    <citation type="submission" date="2018-01" db="EMBL/GenBank/DDBJ databases">
        <title>Genomic Encyclopedia of Archaeal and Bacterial Type Strains, Phase II (KMG-II): from individual species to whole genera.</title>
        <authorList>
            <person name="Goeker M."/>
        </authorList>
    </citation>
    <scope>NUCLEOTIDE SEQUENCE [LARGE SCALE GENOMIC DNA]</scope>
    <source>
        <strain evidence="11 12">DSM 12048</strain>
    </source>
</reference>
<evidence type="ECO:0000256" key="7">
    <source>
        <dbReference type="ARBA" id="ARBA00023136"/>
    </source>
</evidence>
<dbReference type="InterPro" id="IPR026579">
    <property type="entry name" value="FtsQ"/>
</dbReference>
<name>A0A2S5JF79_9RHOB</name>
<dbReference type="Proteomes" id="UP000239736">
    <property type="component" value="Unassembled WGS sequence"/>
</dbReference>
<keyword evidence="6 9" id="KW-1133">Transmembrane helix</keyword>
<keyword evidence="12" id="KW-1185">Reference proteome</keyword>
<dbReference type="AlphaFoldDB" id="A0A2S5JF79"/>
<dbReference type="EMBL" id="PRDS01000006">
    <property type="protein sequence ID" value="PPB80147.1"/>
    <property type="molecule type" value="Genomic_DNA"/>
</dbReference>
<evidence type="ECO:0000256" key="1">
    <source>
        <dbReference type="ARBA" id="ARBA00004370"/>
    </source>
</evidence>
<dbReference type="PANTHER" id="PTHR35851">
    <property type="entry name" value="CELL DIVISION PROTEIN FTSQ"/>
    <property type="match status" value="1"/>
</dbReference>
<evidence type="ECO:0000256" key="3">
    <source>
        <dbReference type="ARBA" id="ARBA00022519"/>
    </source>
</evidence>
<dbReference type="HAMAP" id="MF_00911">
    <property type="entry name" value="FtsQ_subfam"/>
    <property type="match status" value="1"/>
</dbReference>
<accession>A0A2S5JF79</accession>
<dbReference type="PROSITE" id="PS51779">
    <property type="entry name" value="POTRA"/>
    <property type="match status" value="1"/>
</dbReference>
<evidence type="ECO:0000313" key="12">
    <source>
        <dbReference type="Proteomes" id="UP000239736"/>
    </source>
</evidence>
<comment type="caution">
    <text evidence="11">The sequence shown here is derived from an EMBL/GenBank/DDBJ whole genome shotgun (WGS) entry which is preliminary data.</text>
</comment>
<dbReference type="GO" id="GO:0090529">
    <property type="term" value="P:cell septum assembly"/>
    <property type="evidence" value="ECO:0007669"/>
    <property type="project" value="InterPro"/>
</dbReference>
<dbReference type="InterPro" id="IPR005548">
    <property type="entry name" value="Cell_div_FtsQ/DivIB_C"/>
</dbReference>
<keyword evidence="3 9" id="KW-0997">Cell inner membrane</keyword>
<dbReference type="Pfam" id="PF03799">
    <property type="entry name" value="FtsQ_DivIB_C"/>
    <property type="match status" value="1"/>
</dbReference>
<evidence type="ECO:0000256" key="2">
    <source>
        <dbReference type="ARBA" id="ARBA00022475"/>
    </source>
</evidence>
<dbReference type="Gene3D" id="3.40.50.11690">
    <property type="entry name" value="Cell division protein FtsQ/DivIB"/>
    <property type="match status" value="1"/>
</dbReference>
<evidence type="ECO:0000256" key="6">
    <source>
        <dbReference type="ARBA" id="ARBA00022989"/>
    </source>
</evidence>
<dbReference type="InterPro" id="IPR034746">
    <property type="entry name" value="POTRA"/>
</dbReference>
<dbReference type="GO" id="GO:0043093">
    <property type="term" value="P:FtsZ-dependent cytokinesis"/>
    <property type="evidence" value="ECO:0007669"/>
    <property type="project" value="UniProtKB-UniRule"/>
</dbReference>
<evidence type="ECO:0000256" key="9">
    <source>
        <dbReference type="HAMAP-Rule" id="MF_00911"/>
    </source>
</evidence>